<reference evidence="1 2" key="1">
    <citation type="submission" date="2020-07" db="EMBL/GenBank/DDBJ databases">
        <title>Genome sequence of Lactobacillus reuteri CNEI-KCA3 isolated from the faeces of a reared-broiler chicken, South-East Nigeria, reveals presence of CRISPR arrays.</title>
        <authorList>
            <person name="Anukam K.C."/>
            <person name="Ibezim C.N."/>
            <person name="BeecK W.V."/>
            <person name="Allonsius C."/>
            <person name="Broek M.D."/>
            <person name="Tuyaerts I."/>
            <person name="Attama A."/>
            <person name="Esimone C.O."/>
            <person name="Lebeer S."/>
        </authorList>
    </citation>
    <scope>NUCLEOTIDE SEQUENCE [LARGE SCALE GENOMIC DNA]</scope>
    <source>
        <strain evidence="1 2">CNEI-KCA3</strain>
    </source>
</reference>
<dbReference type="EMBL" id="CP059275">
    <property type="protein sequence ID" value="QLQ60953.1"/>
    <property type="molecule type" value="Genomic_DNA"/>
</dbReference>
<gene>
    <name evidence="1" type="ORF">HHK02_06910</name>
</gene>
<proteinExistence type="predicted"/>
<evidence type="ECO:0000313" key="1">
    <source>
        <dbReference type="EMBL" id="QLQ60953.1"/>
    </source>
</evidence>
<evidence type="ECO:0000313" key="2">
    <source>
        <dbReference type="Proteomes" id="UP000510868"/>
    </source>
</evidence>
<dbReference type="AlphaFoldDB" id="A0A7L6BFQ8"/>
<accession>A0A7L6BFQ8</accession>
<organism evidence="1 2">
    <name type="scientific">Limosilactobacillus reuteri</name>
    <name type="common">Lactobacillus reuteri</name>
    <dbReference type="NCBI Taxonomy" id="1598"/>
    <lineage>
        <taxon>Bacteria</taxon>
        <taxon>Bacillati</taxon>
        <taxon>Bacillota</taxon>
        <taxon>Bacilli</taxon>
        <taxon>Lactobacillales</taxon>
        <taxon>Lactobacillaceae</taxon>
        <taxon>Limosilactobacillus</taxon>
    </lineage>
</organism>
<name>A0A7L6BFQ8_LIMRT</name>
<dbReference type="RefSeq" id="WP_181462214.1">
    <property type="nucleotide sequence ID" value="NZ_CP059275.1"/>
</dbReference>
<sequence length="76" mass="8328">MAKATNNLIGFEEELNKAIDNYNAKFGDGAYFKIEPLVDPLRPDGPTSLQAIKTLNNAVMSGKPLPNSKAPKDIFY</sequence>
<protein>
    <submittedName>
        <fullName evidence="1">Uncharacterized protein</fullName>
    </submittedName>
</protein>
<dbReference type="Proteomes" id="UP000510868">
    <property type="component" value="Chromosome"/>
</dbReference>